<dbReference type="AlphaFoldDB" id="A0A2H3KN42"/>
<accession>A0A2H3KN42</accession>
<keyword evidence="3" id="KW-1133">Transmembrane helix</keyword>
<comment type="caution">
    <text evidence="4">The sequence shown here is derived from an EMBL/GenBank/DDBJ whole genome shotgun (WGS) entry which is preliminary data.</text>
</comment>
<name>A0A2H3KN42_9CHLR</name>
<dbReference type="InterPro" id="IPR019734">
    <property type="entry name" value="TPR_rpt"/>
</dbReference>
<dbReference type="PROSITE" id="PS50005">
    <property type="entry name" value="TPR"/>
    <property type="match status" value="1"/>
</dbReference>
<feature type="transmembrane region" description="Helical" evidence="3">
    <location>
        <begin position="442"/>
        <end position="462"/>
    </location>
</feature>
<dbReference type="SUPFAM" id="SSF48452">
    <property type="entry name" value="TPR-like"/>
    <property type="match status" value="1"/>
</dbReference>
<dbReference type="PANTHER" id="PTHR37422">
    <property type="entry name" value="TEICHURONIC ACID BIOSYNTHESIS PROTEIN TUAE"/>
    <property type="match status" value="1"/>
</dbReference>
<feature type="transmembrane region" description="Helical" evidence="3">
    <location>
        <begin position="240"/>
        <end position="261"/>
    </location>
</feature>
<feature type="transmembrane region" description="Helical" evidence="3">
    <location>
        <begin position="379"/>
        <end position="398"/>
    </location>
</feature>
<keyword evidence="3" id="KW-0812">Transmembrane</keyword>
<dbReference type="EMBL" id="LYXE01000069">
    <property type="protein sequence ID" value="PDV99497.1"/>
    <property type="molecule type" value="Genomic_DNA"/>
</dbReference>
<evidence type="ECO:0000313" key="5">
    <source>
        <dbReference type="Proteomes" id="UP000220922"/>
    </source>
</evidence>
<gene>
    <name evidence="4" type="ORF">A9Q02_11935</name>
</gene>
<keyword evidence="5" id="KW-1185">Reference proteome</keyword>
<keyword evidence="3" id="KW-0472">Membrane</keyword>
<organism evidence="4 5">
    <name type="scientific">Candidatus Chloroploca asiatica</name>
    <dbReference type="NCBI Taxonomy" id="1506545"/>
    <lineage>
        <taxon>Bacteria</taxon>
        <taxon>Bacillati</taxon>
        <taxon>Chloroflexota</taxon>
        <taxon>Chloroflexia</taxon>
        <taxon>Chloroflexales</taxon>
        <taxon>Chloroflexineae</taxon>
        <taxon>Oscillochloridaceae</taxon>
        <taxon>Candidatus Chloroploca</taxon>
    </lineage>
</organism>
<evidence type="ECO:0008006" key="6">
    <source>
        <dbReference type="Google" id="ProtNLM"/>
    </source>
</evidence>
<reference evidence="4 5" key="1">
    <citation type="submission" date="2016-05" db="EMBL/GenBank/DDBJ databases">
        <authorList>
            <person name="Lavstsen T."/>
            <person name="Jespersen J.S."/>
        </authorList>
    </citation>
    <scope>NUCLEOTIDE SEQUENCE [LARGE SCALE GENOMIC DNA]</scope>
    <source>
        <strain evidence="4 5">B7-9</strain>
    </source>
</reference>
<evidence type="ECO:0000256" key="1">
    <source>
        <dbReference type="PROSITE-ProRule" id="PRU00339"/>
    </source>
</evidence>
<dbReference type="RefSeq" id="WP_097651817.1">
    <property type="nucleotide sequence ID" value="NZ_LYXE01000069.1"/>
</dbReference>
<feature type="repeat" description="TPR" evidence="1">
    <location>
        <begin position="1024"/>
        <end position="1057"/>
    </location>
</feature>
<feature type="transmembrane region" description="Helical" evidence="3">
    <location>
        <begin position="133"/>
        <end position="150"/>
    </location>
</feature>
<evidence type="ECO:0000256" key="3">
    <source>
        <dbReference type="SAM" id="Phobius"/>
    </source>
</evidence>
<feature type="transmembrane region" description="Helical" evidence="3">
    <location>
        <begin position="201"/>
        <end position="220"/>
    </location>
</feature>
<dbReference type="PANTHER" id="PTHR37422:SF13">
    <property type="entry name" value="LIPOPOLYSACCHARIDE BIOSYNTHESIS PROTEIN PA4999-RELATED"/>
    <property type="match status" value="1"/>
</dbReference>
<feature type="transmembrane region" description="Helical" evidence="3">
    <location>
        <begin position="304"/>
        <end position="325"/>
    </location>
</feature>
<feature type="transmembrane region" description="Helical" evidence="3">
    <location>
        <begin position="12"/>
        <end position="32"/>
    </location>
</feature>
<feature type="transmembrane region" description="Helical" evidence="3">
    <location>
        <begin position="162"/>
        <end position="181"/>
    </location>
</feature>
<feature type="transmembrane region" description="Helical" evidence="3">
    <location>
        <begin position="345"/>
        <end position="367"/>
    </location>
</feature>
<dbReference type="Proteomes" id="UP000220922">
    <property type="component" value="Unassembled WGS sequence"/>
</dbReference>
<evidence type="ECO:0000313" key="4">
    <source>
        <dbReference type="EMBL" id="PDV99497.1"/>
    </source>
</evidence>
<feature type="transmembrane region" description="Helical" evidence="3">
    <location>
        <begin position="707"/>
        <end position="726"/>
    </location>
</feature>
<feature type="transmembrane region" description="Helical" evidence="3">
    <location>
        <begin position="44"/>
        <end position="62"/>
    </location>
</feature>
<dbReference type="Gene3D" id="1.25.40.10">
    <property type="entry name" value="Tetratricopeptide repeat domain"/>
    <property type="match status" value="2"/>
</dbReference>
<evidence type="ECO:0000256" key="2">
    <source>
        <dbReference type="SAM" id="MobiDB-lite"/>
    </source>
</evidence>
<proteinExistence type="predicted"/>
<feature type="transmembrane region" description="Helical" evidence="3">
    <location>
        <begin position="273"/>
        <end position="292"/>
    </location>
</feature>
<protein>
    <recommendedName>
        <fullName evidence="6">Polymerase</fullName>
    </recommendedName>
</protein>
<feature type="transmembrane region" description="Helical" evidence="3">
    <location>
        <begin position="597"/>
        <end position="619"/>
    </location>
</feature>
<dbReference type="InterPro" id="IPR051533">
    <property type="entry name" value="WaaL-like"/>
</dbReference>
<feature type="transmembrane region" description="Helical" evidence="3">
    <location>
        <begin position="404"/>
        <end position="421"/>
    </location>
</feature>
<dbReference type="OrthoDB" id="1762823at2"/>
<feature type="transmembrane region" description="Helical" evidence="3">
    <location>
        <begin position="98"/>
        <end position="121"/>
    </location>
</feature>
<sequence>MTANTSVSRWAARIAEASWLLALTLIPLYFNLYSARHFEPDKIAVVRSLALIGAAAVLIGLLDGWLSREKRKPATADPPPEEATSVPPLWRRFAAIPLAVPTAVYAVVFLLTTITSVTPWMSFWGSYQRLQGTYTNLSYIMLFVVILVTLRHWEQLERMVTIMLATGIAVAGYGLLQHFGLDPLPWRGDVLTRIASTMGNSIFVAAYMIMVVPFALYRTIVAFSDAPTAPQAGPLLGREWLWFLVRALLVLAGLMLLLATIKFGAVIRVIDARYWWVWPGSIVATTTIWWLLTTNFDRGDRRMPLWPGLFTMGFLLVFAMQFAIAAGSGAQTLLTGEQAANASDWSIWFFASLVALIGAYALGMTLPRRPLEPTRAGRLLDGAASGLATLILLVAIVFSQSRGPWIGLGAGLFVFFSLVLWQALRHARATEQMARARLFRGLLIGWVTLTLAVGGFLITFNLSNAPVFEQLRQVPYIGRMGRLLEVGEGTGLVRRLIWIGDEHAGGAVALIMSDPVRAVIGWGPESMFVAFNPFYPPSLANIEARGASPDRSHQALLDELVTRGLLGLVSYLFLLVSFVVLSWKLIRNSASWRWQVFFIACLSTITATFVEGLTGIPIVSTLTHFWMVLAMTVTGGALAGHYRLSLAPPEPTVAAVAVPEGGASADQAHRSGQVSGKRRKGPVRGQQVARGGNAARSRNTMPGAGPIFAYSMVAVLTLIAIFSFNFNPIRADMHFQQAQGLSERADSSADSLIVALNEYLQTIRLNAREDFYYLNLGRVLMSLADTVRAQSPELGTPNDDPQLTVLLGLESSNAIAAFVQQSSPNELMSYAEAVLLHAHNRSPLNKDHFANLGRLNSVWYRWSNDPVHLENALNWYDQVEELAPQDVTLLNEFAGVLILKGDQLVAEGQTEEAQAAFARAEELLQRSAALDQRYVDTYIRLADLTLSRNQDLVAATNAYSQAIGISARQTVNSIENVANALAGQPELILQLRDAYMRVIATQEERYQKLDPQSSAAQSLRTDLALFSTVAGLLSVRGGETEVALEVYARAAELEPNNLNYIRNYAIVLSELSRHADAVVELRALIGRLETGTGNEATIAEAQQLIAYFEQLQGAP</sequence>
<dbReference type="InterPro" id="IPR011990">
    <property type="entry name" value="TPR-like_helical_dom_sf"/>
</dbReference>
<feature type="region of interest" description="Disordered" evidence="2">
    <location>
        <begin position="664"/>
        <end position="698"/>
    </location>
</feature>
<feature type="transmembrane region" description="Helical" evidence="3">
    <location>
        <begin position="625"/>
        <end position="642"/>
    </location>
</feature>
<feature type="transmembrane region" description="Helical" evidence="3">
    <location>
        <begin position="565"/>
        <end position="585"/>
    </location>
</feature>
<keyword evidence="1" id="KW-0802">TPR repeat</keyword>